<dbReference type="Pfam" id="PF13908">
    <property type="entry name" value="Shisa_N"/>
    <property type="match status" value="1"/>
</dbReference>
<dbReference type="AlphaFoldDB" id="A0AAJ7WLC3"/>
<dbReference type="InterPro" id="IPR026910">
    <property type="entry name" value="Shisa"/>
</dbReference>
<name>A0AAJ7WLC3_PETMA</name>
<proteinExistence type="predicted"/>
<evidence type="ECO:0000259" key="8">
    <source>
        <dbReference type="Pfam" id="PF13908"/>
    </source>
</evidence>
<feature type="region of interest" description="Disordered" evidence="5">
    <location>
        <begin position="162"/>
        <end position="210"/>
    </location>
</feature>
<keyword evidence="9" id="KW-1185">Reference proteome</keyword>
<evidence type="ECO:0000256" key="4">
    <source>
        <dbReference type="ARBA" id="ARBA00023136"/>
    </source>
</evidence>
<accession>A0AAJ7WLC3</accession>
<sequence>MAGRQLLLLASATFLVSSLAGLVSGAPKVVDPEQGCLGYYDSTELWVEPIECPQEEFCCGECNDRMCCSANIQKLDGHEQGWCKILGLSPSTIAGVVAGVLLFVAICVVVCCFSCSCCVIRQMMNISYGPVLSHSMAMCPGGGGGMGGPGGAAPPRMGGPYPVYSSVPTREGSLPSPPLPSLPPMLPPPPVGSGGVGGGGAATGGGGGRMASLPRYQPAAMYAANDQASYESGYASRQDPSSTV</sequence>
<evidence type="ECO:0000256" key="6">
    <source>
        <dbReference type="SAM" id="Phobius"/>
    </source>
</evidence>
<keyword evidence="7" id="KW-0732">Signal</keyword>
<evidence type="ECO:0000256" key="1">
    <source>
        <dbReference type="ARBA" id="ARBA00004370"/>
    </source>
</evidence>
<evidence type="ECO:0000256" key="2">
    <source>
        <dbReference type="ARBA" id="ARBA00022692"/>
    </source>
</evidence>
<evidence type="ECO:0000313" key="10">
    <source>
        <dbReference type="RefSeq" id="XP_032802024.1"/>
    </source>
</evidence>
<organism evidence="9 10">
    <name type="scientific">Petromyzon marinus</name>
    <name type="common">Sea lamprey</name>
    <dbReference type="NCBI Taxonomy" id="7757"/>
    <lineage>
        <taxon>Eukaryota</taxon>
        <taxon>Metazoa</taxon>
        <taxon>Chordata</taxon>
        <taxon>Craniata</taxon>
        <taxon>Vertebrata</taxon>
        <taxon>Cyclostomata</taxon>
        <taxon>Hyperoartia</taxon>
        <taxon>Petromyzontiformes</taxon>
        <taxon>Petromyzontidae</taxon>
        <taxon>Petromyzon</taxon>
    </lineage>
</organism>
<feature type="chain" id="PRO_5042594523" evidence="7">
    <location>
        <begin position="26"/>
        <end position="244"/>
    </location>
</feature>
<keyword evidence="4 6" id="KW-0472">Membrane</keyword>
<reference evidence="10" key="1">
    <citation type="submission" date="2025-08" db="UniProtKB">
        <authorList>
            <consortium name="RefSeq"/>
        </authorList>
    </citation>
    <scope>IDENTIFICATION</scope>
    <source>
        <tissue evidence="10">Sperm</tissue>
    </source>
</reference>
<dbReference type="KEGG" id="pmrn:116938673"/>
<feature type="compositionally biased region" description="Gly residues" evidence="5">
    <location>
        <begin position="192"/>
        <end position="209"/>
    </location>
</feature>
<evidence type="ECO:0000256" key="5">
    <source>
        <dbReference type="SAM" id="MobiDB-lite"/>
    </source>
</evidence>
<dbReference type="InterPro" id="IPR053891">
    <property type="entry name" value="Shisa_N"/>
</dbReference>
<feature type="compositionally biased region" description="Pro residues" evidence="5">
    <location>
        <begin position="175"/>
        <end position="191"/>
    </location>
</feature>
<gene>
    <name evidence="10" type="primary">LOC116938673</name>
</gene>
<protein>
    <submittedName>
        <fullName evidence="10">Protein shisa-4-like</fullName>
    </submittedName>
</protein>
<keyword evidence="3 6" id="KW-1133">Transmembrane helix</keyword>
<dbReference type="GO" id="GO:0016020">
    <property type="term" value="C:membrane"/>
    <property type="evidence" value="ECO:0007669"/>
    <property type="project" value="UniProtKB-SubCell"/>
</dbReference>
<feature type="transmembrane region" description="Helical" evidence="6">
    <location>
        <begin position="96"/>
        <end position="120"/>
    </location>
</feature>
<dbReference type="PANTHER" id="PTHR31395:SF25">
    <property type="entry name" value="ABLIM_ANCHOR DOMAIN-CONTAINING PROTEIN"/>
    <property type="match status" value="1"/>
</dbReference>
<dbReference type="PANTHER" id="PTHR31395">
    <property type="entry name" value="SHISA"/>
    <property type="match status" value="1"/>
</dbReference>
<evidence type="ECO:0000256" key="7">
    <source>
        <dbReference type="SAM" id="SignalP"/>
    </source>
</evidence>
<dbReference type="RefSeq" id="XP_032802024.1">
    <property type="nucleotide sequence ID" value="XM_032946133.1"/>
</dbReference>
<feature type="domain" description="Shisa N-terminal" evidence="8">
    <location>
        <begin position="35"/>
        <end position="83"/>
    </location>
</feature>
<comment type="subcellular location">
    <subcellularLocation>
        <location evidence="1">Membrane</location>
    </subcellularLocation>
</comment>
<keyword evidence="2 6" id="KW-0812">Transmembrane</keyword>
<evidence type="ECO:0000256" key="3">
    <source>
        <dbReference type="ARBA" id="ARBA00022989"/>
    </source>
</evidence>
<dbReference type="Proteomes" id="UP001318040">
    <property type="component" value="Chromosome 1"/>
</dbReference>
<evidence type="ECO:0000313" key="9">
    <source>
        <dbReference type="Proteomes" id="UP001318040"/>
    </source>
</evidence>
<feature type="signal peptide" evidence="7">
    <location>
        <begin position="1"/>
        <end position="25"/>
    </location>
</feature>